<dbReference type="InterPro" id="IPR013320">
    <property type="entry name" value="ConA-like_dom_sf"/>
</dbReference>
<keyword evidence="10 17" id="KW-0472">Membrane</keyword>
<dbReference type="GO" id="GO:0016020">
    <property type="term" value="C:membrane"/>
    <property type="evidence" value="ECO:0007669"/>
    <property type="project" value="UniProtKB-SubCell"/>
</dbReference>
<dbReference type="PROSITE" id="PS51762">
    <property type="entry name" value="GH16_2"/>
    <property type="match status" value="1"/>
</dbReference>
<evidence type="ECO:0000256" key="3">
    <source>
        <dbReference type="ARBA" id="ARBA00004370"/>
    </source>
</evidence>
<evidence type="ECO:0000256" key="10">
    <source>
        <dbReference type="ARBA" id="ARBA00023136"/>
    </source>
</evidence>
<dbReference type="FunFam" id="2.60.120.200:FF:000152">
    <property type="entry name" value="Cell wall glucanase"/>
    <property type="match status" value="1"/>
</dbReference>
<comment type="function">
    <text evidence="15">Dual chitinase/transglycosylase that plays a role in cell wall architecture. Chitinase and transglycosylase activities are coupled. Required for the polysaccharide cross-linking at the septa and the cell wall. More specifically, transfers chitin to 1,6-beta-glucan in the cell wall.</text>
</comment>
<feature type="domain" description="GH16" evidence="19">
    <location>
        <begin position="47"/>
        <end position="251"/>
    </location>
</feature>
<dbReference type="EMBL" id="LVCJ01000135">
    <property type="protein sequence ID" value="OAL22740.1"/>
    <property type="molecule type" value="Genomic_DNA"/>
</dbReference>
<dbReference type="PANTHER" id="PTHR10963">
    <property type="entry name" value="GLYCOSYL HYDROLASE-RELATED"/>
    <property type="match status" value="1"/>
</dbReference>
<evidence type="ECO:0000313" key="21">
    <source>
        <dbReference type="Proteomes" id="UP000185904"/>
    </source>
</evidence>
<keyword evidence="13" id="KW-0961">Cell wall biogenesis/degradation</keyword>
<dbReference type="InterPro" id="IPR000757">
    <property type="entry name" value="Beta-glucanase-like"/>
</dbReference>
<dbReference type="Gene3D" id="2.60.120.200">
    <property type="match status" value="1"/>
</dbReference>
<comment type="subcellular location">
    <subcellularLocation>
        <location evidence="3">Membrane</location>
    </subcellularLocation>
    <subcellularLocation>
        <location evidence="2">Secreted</location>
        <location evidence="2">Cell wall</location>
    </subcellularLocation>
</comment>
<comment type="similarity">
    <text evidence="14">Belongs to the glycosyl hydrolase 16 family. CRH1 subfamily.</text>
</comment>
<evidence type="ECO:0000256" key="18">
    <source>
        <dbReference type="SAM" id="SignalP"/>
    </source>
</evidence>
<gene>
    <name evidence="20" type="ORF">AYO20_11139</name>
</gene>
<dbReference type="Proteomes" id="UP000185904">
    <property type="component" value="Unassembled WGS sequence"/>
</dbReference>
<dbReference type="GO" id="GO:0005975">
    <property type="term" value="P:carbohydrate metabolic process"/>
    <property type="evidence" value="ECO:0007669"/>
    <property type="project" value="InterPro"/>
</dbReference>
<evidence type="ECO:0000256" key="17">
    <source>
        <dbReference type="SAM" id="Phobius"/>
    </source>
</evidence>
<sequence length="438" mass="48359">MHSFRTTSVALLSLFTTTLAQTFTSCNPLERTDCPPNTALGVGNYSIDFTQNTMSDKVWNVTAGGIDYGDDGAEFTIKQRGQSPTVQTNFFLFFGQVEVIMKVAKGQGIVSSVVLQSMDLDEVDWEFIGGNNSFVETNFFSKGNQTDYGNAIWYPINDPQNEWHNYTLDWSKEKLDWIVDGNIIRTLTYEEANGGLKFPQTPCDVRLGIWAGGDPKMPKGTIEWAGGETDYDDAPFTMTVKSVRVSDASRGTQYVYGDTSGSYQSIKILKYTLPLSSHLEANMANLPPSDTKPIQLDGENSQSSTQSIKQKWNGLSQQTKYIIIGVVCGVVILCILIFAFCCIRQRRAGKHEKLVEDAKYEKITSEVMAYRADMSRMRAEQKMMGTSVHVSPVTPMMGNAGASVQNFGNASPMVGGGRSPNPGYGYANSGYARGYQKY</sequence>
<comment type="catalytic activity">
    <reaction evidence="1">
        <text>Random endo-hydrolysis of N-acetyl-beta-D-glucosaminide (1-&gt;4)-beta-linkages in chitin and chitodextrins.</text>
        <dbReference type="EC" id="3.2.1.14"/>
    </reaction>
</comment>
<dbReference type="CDD" id="cd02183">
    <property type="entry name" value="GH16_fungal_CRH1_transglycosylase"/>
    <property type="match status" value="1"/>
</dbReference>
<keyword evidence="17" id="KW-1133">Transmembrane helix</keyword>
<evidence type="ECO:0000256" key="14">
    <source>
        <dbReference type="ARBA" id="ARBA00038074"/>
    </source>
</evidence>
<keyword evidence="5" id="KW-0964">Secreted</keyword>
<evidence type="ECO:0000259" key="19">
    <source>
        <dbReference type="PROSITE" id="PS51762"/>
    </source>
</evidence>
<keyword evidence="12" id="KW-0326">Glycosidase</keyword>
<keyword evidence="7" id="KW-0808">Transferase</keyword>
<keyword evidence="21" id="KW-1185">Reference proteome</keyword>
<dbReference type="Pfam" id="PF00722">
    <property type="entry name" value="Glyco_hydro_16"/>
    <property type="match status" value="1"/>
</dbReference>
<feature type="region of interest" description="Disordered" evidence="16">
    <location>
        <begin position="284"/>
        <end position="305"/>
    </location>
</feature>
<dbReference type="RefSeq" id="XP_022494642.1">
    <property type="nucleotide sequence ID" value="XM_022649392.1"/>
</dbReference>
<evidence type="ECO:0000256" key="16">
    <source>
        <dbReference type="SAM" id="MobiDB-lite"/>
    </source>
</evidence>
<reference evidence="20 21" key="1">
    <citation type="submission" date="2016-03" db="EMBL/GenBank/DDBJ databases">
        <title>The draft genome sequence of Fonsecaea nubica causative agent of cutaneous subcutaneous infection in human host.</title>
        <authorList>
            <person name="Costa F."/>
            <person name="Sybren D.H."/>
            <person name="Raittz R.T."/>
            <person name="Weiss V.A."/>
            <person name="Leao A.C."/>
            <person name="Gomes R."/>
            <person name="De Souza E.M."/>
            <person name="Pedrosa F.O."/>
            <person name="Steffens M.B."/>
            <person name="Bombassaro A."/>
            <person name="Tadra-Sfeir M.Z."/>
            <person name="Moreno L.F."/>
            <person name="Najafzadeh M.J."/>
            <person name="Felipe M.S."/>
            <person name="Teixeira M."/>
            <person name="Sun J."/>
            <person name="Xi L."/>
            <person name="Castro M.A."/>
            <person name="Vicente V.A."/>
        </authorList>
    </citation>
    <scope>NUCLEOTIDE SEQUENCE [LARGE SCALE GENOMIC DNA]</scope>
    <source>
        <strain evidence="20 21">CBS 269.64</strain>
    </source>
</reference>
<evidence type="ECO:0000256" key="11">
    <source>
        <dbReference type="ARBA" id="ARBA00023180"/>
    </source>
</evidence>
<keyword evidence="11" id="KW-0325">Glycoprotein</keyword>
<keyword evidence="9" id="KW-0378">Hydrolase</keyword>
<evidence type="ECO:0000313" key="20">
    <source>
        <dbReference type="EMBL" id="OAL22740.1"/>
    </source>
</evidence>
<evidence type="ECO:0000256" key="12">
    <source>
        <dbReference type="ARBA" id="ARBA00023295"/>
    </source>
</evidence>
<dbReference type="GO" id="GO:0031505">
    <property type="term" value="P:fungal-type cell wall organization"/>
    <property type="evidence" value="ECO:0007669"/>
    <property type="project" value="TreeGrafter"/>
</dbReference>
<accession>A0A178BYM7</accession>
<evidence type="ECO:0000256" key="7">
    <source>
        <dbReference type="ARBA" id="ARBA00022679"/>
    </source>
</evidence>
<proteinExistence type="inferred from homology"/>
<evidence type="ECO:0000256" key="1">
    <source>
        <dbReference type="ARBA" id="ARBA00000822"/>
    </source>
</evidence>
<evidence type="ECO:0000256" key="6">
    <source>
        <dbReference type="ARBA" id="ARBA00022676"/>
    </source>
</evidence>
<dbReference type="GeneID" id="34594524"/>
<evidence type="ECO:0000256" key="13">
    <source>
        <dbReference type="ARBA" id="ARBA00023316"/>
    </source>
</evidence>
<evidence type="ECO:0000256" key="15">
    <source>
        <dbReference type="ARBA" id="ARBA00093308"/>
    </source>
</evidence>
<name>A0A178BYM7_9EURO</name>
<dbReference type="SUPFAM" id="SSF49899">
    <property type="entry name" value="Concanavalin A-like lectins/glucanases"/>
    <property type="match status" value="1"/>
</dbReference>
<evidence type="ECO:0000256" key="9">
    <source>
        <dbReference type="ARBA" id="ARBA00022801"/>
    </source>
</evidence>
<feature type="transmembrane region" description="Helical" evidence="17">
    <location>
        <begin position="321"/>
        <end position="343"/>
    </location>
</feature>
<dbReference type="GO" id="GO:0016757">
    <property type="term" value="F:glycosyltransferase activity"/>
    <property type="evidence" value="ECO:0007669"/>
    <property type="project" value="UniProtKB-KW"/>
</dbReference>
<keyword evidence="17" id="KW-0812">Transmembrane</keyword>
<dbReference type="GO" id="GO:0008843">
    <property type="term" value="F:endochitinase activity"/>
    <property type="evidence" value="ECO:0007669"/>
    <property type="project" value="UniProtKB-EC"/>
</dbReference>
<keyword evidence="6" id="KW-0328">Glycosyltransferase</keyword>
<feature type="chain" id="PRO_5008083249" description="chitinase" evidence="18">
    <location>
        <begin position="21"/>
        <end position="438"/>
    </location>
</feature>
<dbReference type="AlphaFoldDB" id="A0A178BYM7"/>
<feature type="signal peptide" evidence="18">
    <location>
        <begin position="1"/>
        <end position="20"/>
    </location>
</feature>
<organism evidence="20 21">
    <name type="scientific">Fonsecaea nubica</name>
    <dbReference type="NCBI Taxonomy" id="856822"/>
    <lineage>
        <taxon>Eukaryota</taxon>
        <taxon>Fungi</taxon>
        <taxon>Dikarya</taxon>
        <taxon>Ascomycota</taxon>
        <taxon>Pezizomycotina</taxon>
        <taxon>Eurotiomycetes</taxon>
        <taxon>Chaetothyriomycetidae</taxon>
        <taxon>Chaetothyriales</taxon>
        <taxon>Herpotrichiellaceae</taxon>
        <taxon>Fonsecaea</taxon>
    </lineage>
</organism>
<dbReference type="InterPro" id="IPR050546">
    <property type="entry name" value="Glycosyl_Hydrlase_16"/>
</dbReference>
<evidence type="ECO:0000256" key="8">
    <source>
        <dbReference type="ARBA" id="ARBA00022729"/>
    </source>
</evidence>
<dbReference type="PROSITE" id="PS51257">
    <property type="entry name" value="PROKAR_LIPOPROTEIN"/>
    <property type="match status" value="1"/>
</dbReference>
<dbReference type="PANTHER" id="PTHR10963:SF27">
    <property type="entry name" value="GLYCOSIDASE-RELATED"/>
    <property type="match status" value="1"/>
</dbReference>
<evidence type="ECO:0000256" key="4">
    <source>
        <dbReference type="ARBA" id="ARBA00012729"/>
    </source>
</evidence>
<evidence type="ECO:0000256" key="2">
    <source>
        <dbReference type="ARBA" id="ARBA00004191"/>
    </source>
</evidence>
<dbReference type="GO" id="GO:0009277">
    <property type="term" value="C:fungal-type cell wall"/>
    <property type="evidence" value="ECO:0007669"/>
    <property type="project" value="TreeGrafter"/>
</dbReference>
<comment type="caution">
    <text evidence="20">The sequence shown here is derived from an EMBL/GenBank/DDBJ whole genome shotgun (WGS) entry which is preliminary data.</text>
</comment>
<evidence type="ECO:0000256" key="5">
    <source>
        <dbReference type="ARBA" id="ARBA00022512"/>
    </source>
</evidence>
<dbReference type="OrthoDB" id="4781at2759"/>
<protein>
    <recommendedName>
        <fullName evidence="4">chitinase</fullName>
        <ecNumber evidence="4">3.2.1.14</ecNumber>
    </recommendedName>
</protein>
<keyword evidence="5" id="KW-0134">Cell wall</keyword>
<dbReference type="EC" id="3.2.1.14" evidence="4"/>
<keyword evidence="8 18" id="KW-0732">Signal</keyword>